<dbReference type="GO" id="GO:0030246">
    <property type="term" value="F:carbohydrate binding"/>
    <property type="evidence" value="ECO:0007669"/>
    <property type="project" value="InterPro"/>
</dbReference>
<dbReference type="InterPro" id="IPR029483">
    <property type="entry name" value="GH97_C"/>
</dbReference>
<feature type="signal peptide" evidence="1">
    <location>
        <begin position="1"/>
        <end position="20"/>
    </location>
</feature>
<dbReference type="InterPro" id="IPR052720">
    <property type="entry name" value="Glycosyl_hydrolase_97"/>
</dbReference>
<dbReference type="PANTHER" id="PTHR35803">
    <property type="entry name" value="GLUCAN 1,4-ALPHA-GLUCOSIDASE SUSB-RELATED"/>
    <property type="match status" value="1"/>
</dbReference>
<feature type="chain" id="PRO_5030685368" evidence="1">
    <location>
        <begin position="21"/>
        <end position="691"/>
    </location>
</feature>
<dbReference type="InterPro" id="IPR019563">
    <property type="entry name" value="GH97_catalytic"/>
</dbReference>
<keyword evidence="5" id="KW-0378">Hydrolase</keyword>
<evidence type="ECO:0000259" key="3">
    <source>
        <dbReference type="Pfam" id="PF14508"/>
    </source>
</evidence>
<dbReference type="Proteomes" id="UP000886111">
    <property type="component" value="Unassembled WGS sequence"/>
</dbReference>
<dbReference type="Gene3D" id="3.20.20.70">
    <property type="entry name" value="Aldolase class I"/>
    <property type="match status" value="1"/>
</dbReference>
<reference evidence="5" key="1">
    <citation type="journal article" date="2020" name="mSystems">
        <title>Genome- and Community-Level Interaction Insights into Carbon Utilization and Element Cycling Functions of Hydrothermarchaeota in Hydrothermal Sediment.</title>
        <authorList>
            <person name="Zhou Z."/>
            <person name="Liu Y."/>
            <person name="Xu W."/>
            <person name="Pan J."/>
            <person name="Luo Z.H."/>
            <person name="Li M."/>
        </authorList>
    </citation>
    <scope>NUCLEOTIDE SEQUENCE [LARGE SCALE GENOMIC DNA]</scope>
    <source>
        <strain evidence="5">HyVt-76</strain>
    </source>
</reference>
<dbReference type="AlphaFoldDB" id="A0A7V5H2X4"/>
<feature type="domain" description="Glycosyl-hydrolase 97 C-terminal oligomerisation" evidence="4">
    <location>
        <begin position="556"/>
        <end position="654"/>
    </location>
</feature>
<evidence type="ECO:0000256" key="1">
    <source>
        <dbReference type="SAM" id="SignalP"/>
    </source>
</evidence>
<feature type="domain" description="Glycosyl-hydrolase 97 N-terminal" evidence="3">
    <location>
        <begin position="23"/>
        <end position="270"/>
    </location>
</feature>
<keyword evidence="1" id="KW-0732">Signal</keyword>
<dbReference type="InterPro" id="IPR029486">
    <property type="entry name" value="GH97_N"/>
</dbReference>
<dbReference type="InterPro" id="IPR014718">
    <property type="entry name" value="GH-type_carb-bd"/>
</dbReference>
<evidence type="ECO:0000259" key="4">
    <source>
        <dbReference type="Pfam" id="PF14509"/>
    </source>
</evidence>
<feature type="domain" description="Glycosyl-hydrolase 97 catalytic" evidence="2">
    <location>
        <begin position="288"/>
        <end position="464"/>
    </location>
</feature>
<sequence length="691" mass="79372">MRTIIYLLAMLFLASCTNQTQIVTSPDGAVTVKIITDNNVLQYSVNFHDKQVVLPSSLGFKFANQPDLLGPFILQKTERRNVDETWKPVWGFDSMIHNHFNELRLFFKEKLEPQRRFVLVFRVYDDGVGFRYEFRQQANMDKVAIISEETQFRLPGGMAWWIPGDYESYEFLYNHTPLAKIDSANTPVTIELKTGPVISIHEAALYDYADMTLTHAGKDSALFKSKLVPWPDGIKVKTKTPFKTPWRVIMIGAHAGDLMESHLIQNLNEPNKIKDTSWIHPVKYVGIWWGMHIGKWSWYYGPKHGATTERTKQYIDFASTHHIPGVLVEGWNKGWKTWLKGKNVQDYLKPYPDYDLKFLADYAKKKGVFLIGHHESGGNIPSYEEQIEEAFSLCEHLGIPAVKTGYAGKIHPEGMHHHGQWMVRHYQKVVEVAARHHIMIDAHEPIKDTGISRTWPNFLSREGARGMEYNAWSDGNPPEHTLILPFTRFLSGPMDYTPGIFNLKFEDNGKHRVYTTLAKQLAYYVTLYSPFQMAADLIENYENQPAFKFIEDVPVNWDETRVLKAKIGDYLTVARRKGQNWYVGSITDEKARHWKISLKFLKQGQTYKALIFTDALNTDWVNNPTTIEIGAYRVTADDSLCVMLSPSGGQAVEMLAAQPEDVRDLKPISTFNQAQKKKIKPFDAVPVYRKN</sequence>
<evidence type="ECO:0000259" key="2">
    <source>
        <dbReference type="Pfam" id="PF10566"/>
    </source>
</evidence>
<dbReference type="Pfam" id="PF10566">
    <property type="entry name" value="Glyco_hydro_97"/>
    <property type="match status" value="1"/>
</dbReference>
<dbReference type="PANTHER" id="PTHR35803:SF1">
    <property type="entry name" value="GLUCAN 1,4-ALPHA-GLUCOSIDASE SUSB"/>
    <property type="match status" value="1"/>
</dbReference>
<dbReference type="InterPro" id="IPR017853">
    <property type="entry name" value="GH"/>
</dbReference>
<accession>A0A7V5H2X4</accession>
<protein>
    <submittedName>
        <fullName evidence="5">Glycoside hydrolase family 97 protein</fullName>
    </submittedName>
</protein>
<dbReference type="Gene3D" id="2.70.98.10">
    <property type="match status" value="1"/>
</dbReference>
<dbReference type="Pfam" id="PF14508">
    <property type="entry name" value="GH97_N"/>
    <property type="match status" value="1"/>
</dbReference>
<proteinExistence type="predicted"/>
<dbReference type="SUPFAM" id="SSF51445">
    <property type="entry name" value="(Trans)glycosidases"/>
    <property type="match status" value="1"/>
</dbReference>
<dbReference type="InterPro" id="IPR013785">
    <property type="entry name" value="Aldolase_TIM"/>
</dbReference>
<dbReference type="PROSITE" id="PS51257">
    <property type="entry name" value="PROKAR_LIPOPROTEIN"/>
    <property type="match status" value="1"/>
</dbReference>
<organism evidence="5">
    <name type="scientific">Caldithrix abyssi</name>
    <dbReference type="NCBI Taxonomy" id="187145"/>
    <lineage>
        <taxon>Bacteria</taxon>
        <taxon>Pseudomonadati</taxon>
        <taxon>Calditrichota</taxon>
        <taxon>Calditrichia</taxon>
        <taxon>Calditrichales</taxon>
        <taxon>Calditrichaceae</taxon>
        <taxon>Caldithrix</taxon>
    </lineage>
</organism>
<dbReference type="GO" id="GO:0016787">
    <property type="term" value="F:hydrolase activity"/>
    <property type="evidence" value="ECO:0007669"/>
    <property type="project" value="UniProtKB-KW"/>
</dbReference>
<evidence type="ECO:0000313" key="5">
    <source>
        <dbReference type="EMBL" id="HHE54861.1"/>
    </source>
</evidence>
<dbReference type="Pfam" id="PF14509">
    <property type="entry name" value="GH97_C"/>
    <property type="match status" value="1"/>
</dbReference>
<comment type="caution">
    <text evidence="5">The sequence shown here is derived from an EMBL/GenBank/DDBJ whole genome shotgun (WGS) entry which is preliminary data.</text>
</comment>
<name>A0A7V5H2X4_CALAY</name>
<gene>
    <name evidence="5" type="ORF">ENL21_03705</name>
</gene>
<dbReference type="EMBL" id="DRTD01000270">
    <property type="protein sequence ID" value="HHE54861.1"/>
    <property type="molecule type" value="Genomic_DNA"/>
</dbReference>